<keyword evidence="3" id="KW-1185">Reference proteome</keyword>
<dbReference type="Proteomes" id="UP001595715">
    <property type="component" value="Unassembled WGS sequence"/>
</dbReference>
<protein>
    <submittedName>
        <fullName evidence="2">DUF6385 domain-containing protein</fullName>
    </submittedName>
</protein>
<evidence type="ECO:0000313" key="2">
    <source>
        <dbReference type="EMBL" id="MFC4100279.1"/>
    </source>
</evidence>
<proteinExistence type="predicted"/>
<organism evidence="2 3">
    <name type="scientific">Paenibacillus xanthanilyticus</name>
    <dbReference type="NCBI Taxonomy" id="1783531"/>
    <lineage>
        <taxon>Bacteria</taxon>
        <taxon>Bacillati</taxon>
        <taxon>Bacillota</taxon>
        <taxon>Bacilli</taxon>
        <taxon>Bacillales</taxon>
        <taxon>Paenibacillaceae</taxon>
        <taxon>Paenibacillus</taxon>
    </lineage>
</organism>
<comment type="caution">
    <text evidence="2">The sequence shown here is derived from an EMBL/GenBank/DDBJ whole genome shotgun (WGS) entry which is preliminary data.</text>
</comment>
<evidence type="ECO:0000313" key="3">
    <source>
        <dbReference type="Proteomes" id="UP001595715"/>
    </source>
</evidence>
<evidence type="ECO:0000259" key="1">
    <source>
        <dbReference type="Pfam" id="PF19912"/>
    </source>
</evidence>
<dbReference type="InterPro" id="IPR045965">
    <property type="entry name" value="DUF6385"/>
</dbReference>
<dbReference type="RefSeq" id="WP_377718951.1">
    <property type="nucleotide sequence ID" value="NZ_JBHSAM010000023.1"/>
</dbReference>
<sequence length="135" mass="15127">MSSCRKKRSPCARCKRRTSAKTAIAVRFIGKCIRGLAVTDEPLLLPAQNTSRLNVYSYAVVNRGKEPVRARVDVGPNLNDYAPDRELLVPAGQTVVLVPTRFLKYTRIALQAAEDHDAAVKCDVYFQAQTMVYRR</sequence>
<accession>A0ABV8K2I6</accession>
<name>A0ABV8K2I6_9BACL</name>
<feature type="domain" description="DUF6385" evidence="1">
    <location>
        <begin position="49"/>
        <end position="130"/>
    </location>
</feature>
<reference evidence="3" key="1">
    <citation type="journal article" date="2019" name="Int. J. Syst. Evol. Microbiol.">
        <title>The Global Catalogue of Microorganisms (GCM) 10K type strain sequencing project: providing services to taxonomists for standard genome sequencing and annotation.</title>
        <authorList>
            <consortium name="The Broad Institute Genomics Platform"/>
            <consortium name="The Broad Institute Genome Sequencing Center for Infectious Disease"/>
            <person name="Wu L."/>
            <person name="Ma J."/>
        </authorList>
    </citation>
    <scope>NUCLEOTIDE SEQUENCE [LARGE SCALE GENOMIC DNA]</scope>
    <source>
        <strain evidence="3">IBRC-M 10987</strain>
    </source>
</reference>
<gene>
    <name evidence="2" type="ORF">ACFOZ8_11545</name>
</gene>
<dbReference type="EMBL" id="JBHSAM010000023">
    <property type="protein sequence ID" value="MFC4100279.1"/>
    <property type="molecule type" value="Genomic_DNA"/>
</dbReference>
<dbReference type="Pfam" id="PF19912">
    <property type="entry name" value="DUF6385"/>
    <property type="match status" value="1"/>
</dbReference>